<evidence type="ECO:0000256" key="2">
    <source>
        <dbReference type="ARBA" id="ARBA00022857"/>
    </source>
</evidence>
<dbReference type="InterPro" id="IPR036291">
    <property type="entry name" value="NAD(P)-bd_dom_sf"/>
</dbReference>
<sequence length="365" mass="39407">MTTQPGSLAGITKWPISHEVPDLTGRIALVTGAKFVSYVFLSTLFALTYSSSPGGMGFHTAYQLASKGAKLYIGARSASKAQSAIQEMRKENPSITEDQLVPFVADLGDIKAVRDAGRAMLQSESRLDILVHNAAMYLNMSRPLHTKHTDMLSSISMPVVINPDGISVSFATNHFGPFVLTKTLMPLLAQAAEITGDARVVTISATAYKFLPPGIRFDSIDSFNVEMEPTTLGGADFTRYSLSKLANILFARQLQKNFDAVNMNAISMAIHPGLIKTDGVINWLPADYLEGRLTPAEGVVTALFAATSPKVFAERDVYKGAFLVPPGSIEAPVGDARDEKLAQELWETSERIVESVCGKSGMTEQ</sequence>
<dbReference type="GeneID" id="31005123"/>
<dbReference type="RefSeq" id="XP_020119432.1">
    <property type="nucleotide sequence ID" value="XM_020267681.1"/>
</dbReference>
<keyword evidence="5" id="KW-1185">Reference proteome</keyword>
<dbReference type="Pfam" id="PF00106">
    <property type="entry name" value="adh_short"/>
    <property type="match status" value="1"/>
</dbReference>
<evidence type="ECO:0000256" key="3">
    <source>
        <dbReference type="ARBA" id="ARBA00023002"/>
    </source>
</evidence>
<evidence type="ECO:0008006" key="6">
    <source>
        <dbReference type="Google" id="ProtNLM"/>
    </source>
</evidence>
<gene>
    <name evidence="4" type="ORF">UA08_05367</name>
</gene>
<name>A0A225ADQ3_TALAT</name>
<dbReference type="OrthoDB" id="191139at2759"/>
<proteinExistence type="inferred from homology"/>
<protein>
    <recommendedName>
        <fullName evidence="6">Oxidoreductase</fullName>
    </recommendedName>
</protein>
<dbReference type="EMBL" id="LFMY01000007">
    <property type="protein sequence ID" value="OKL59311.1"/>
    <property type="molecule type" value="Genomic_DNA"/>
</dbReference>
<dbReference type="PANTHER" id="PTHR24320">
    <property type="entry name" value="RETINOL DEHYDROGENASE"/>
    <property type="match status" value="1"/>
</dbReference>
<dbReference type="SUPFAM" id="SSF51735">
    <property type="entry name" value="NAD(P)-binding Rossmann-fold domains"/>
    <property type="match status" value="1"/>
</dbReference>
<reference evidence="4 5" key="1">
    <citation type="submission" date="2015-06" db="EMBL/GenBank/DDBJ databases">
        <title>Talaromyces atroroseus IBT 11181 draft genome.</title>
        <authorList>
            <person name="Rasmussen K.B."/>
            <person name="Rasmussen S."/>
            <person name="Petersen B."/>
            <person name="Sicheritz-Ponten T."/>
            <person name="Mortensen U.H."/>
            <person name="Thrane U."/>
        </authorList>
    </citation>
    <scope>NUCLEOTIDE SEQUENCE [LARGE SCALE GENOMIC DNA]</scope>
    <source>
        <strain evidence="4 5">IBT 11181</strain>
    </source>
</reference>
<keyword evidence="2" id="KW-0521">NADP</keyword>
<evidence type="ECO:0000313" key="4">
    <source>
        <dbReference type="EMBL" id="OKL59311.1"/>
    </source>
</evidence>
<comment type="similarity">
    <text evidence="1">Belongs to the short-chain dehydrogenases/reductases (SDR) family.</text>
</comment>
<keyword evidence="3" id="KW-0560">Oxidoreductase</keyword>
<dbReference type="AlphaFoldDB" id="A0A225ADQ3"/>
<comment type="caution">
    <text evidence="4">The sequence shown here is derived from an EMBL/GenBank/DDBJ whole genome shotgun (WGS) entry which is preliminary data.</text>
</comment>
<dbReference type="STRING" id="1441469.A0A225ADQ3"/>
<dbReference type="GO" id="GO:0016491">
    <property type="term" value="F:oxidoreductase activity"/>
    <property type="evidence" value="ECO:0007669"/>
    <property type="project" value="UniProtKB-KW"/>
</dbReference>
<dbReference type="Gene3D" id="3.40.50.720">
    <property type="entry name" value="NAD(P)-binding Rossmann-like Domain"/>
    <property type="match status" value="1"/>
</dbReference>
<evidence type="ECO:0000313" key="5">
    <source>
        <dbReference type="Proteomes" id="UP000214365"/>
    </source>
</evidence>
<organism evidence="4 5">
    <name type="scientific">Talaromyces atroroseus</name>
    <dbReference type="NCBI Taxonomy" id="1441469"/>
    <lineage>
        <taxon>Eukaryota</taxon>
        <taxon>Fungi</taxon>
        <taxon>Dikarya</taxon>
        <taxon>Ascomycota</taxon>
        <taxon>Pezizomycotina</taxon>
        <taxon>Eurotiomycetes</taxon>
        <taxon>Eurotiomycetidae</taxon>
        <taxon>Eurotiales</taxon>
        <taxon>Trichocomaceae</taxon>
        <taxon>Talaromyces</taxon>
        <taxon>Talaromyces sect. Trachyspermi</taxon>
    </lineage>
</organism>
<accession>A0A225ADQ3</accession>
<dbReference type="PANTHER" id="PTHR24320:SF282">
    <property type="entry name" value="WW DOMAIN-CONTAINING OXIDOREDUCTASE"/>
    <property type="match status" value="1"/>
</dbReference>
<evidence type="ECO:0000256" key="1">
    <source>
        <dbReference type="ARBA" id="ARBA00006484"/>
    </source>
</evidence>
<dbReference type="InterPro" id="IPR002347">
    <property type="entry name" value="SDR_fam"/>
</dbReference>
<dbReference type="Proteomes" id="UP000214365">
    <property type="component" value="Unassembled WGS sequence"/>
</dbReference>